<feature type="compositionally biased region" description="Low complexity" evidence="1">
    <location>
        <begin position="109"/>
        <end position="119"/>
    </location>
</feature>
<accession>A0ABW1ZTX4</accession>
<evidence type="ECO:0000256" key="1">
    <source>
        <dbReference type="SAM" id="MobiDB-lite"/>
    </source>
</evidence>
<evidence type="ECO:0000313" key="3">
    <source>
        <dbReference type="Proteomes" id="UP001596317"/>
    </source>
</evidence>
<organism evidence="2 3">
    <name type="scientific">Deinococcus multiflagellatus</name>
    <dbReference type="NCBI Taxonomy" id="1656887"/>
    <lineage>
        <taxon>Bacteria</taxon>
        <taxon>Thermotogati</taxon>
        <taxon>Deinococcota</taxon>
        <taxon>Deinococci</taxon>
        <taxon>Deinococcales</taxon>
        <taxon>Deinococcaceae</taxon>
        <taxon>Deinococcus</taxon>
    </lineage>
</organism>
<name>A0ABW1ZTX4_9DEIO</name>
<protein>
    <submittedName>
        <fullName evidence="2">Uncharacterized protein</fullName>
    </submittedName>
</protein>
<evidence type="ECO:0000313" key="2">
    <source>
        <dbReference type="EMBL" id="MFC6662977.1"/>
    </source>
</evidence>
<gene>
    <name evidence="2" type="ORF">ACFP90_23315</name>
</gene>
<keyword evidence="3" id="KW-1185">Reference proteome</keyword>
<proteinExistence type="predicted"/>
<dbReference type="EMBL" id="JBHSWB010000002">
    <property type="protein sequence ID" value="MFC6662977.1"/>
    <property type="molecule type" value="Genomic_DNA"/>
</dbReference>
<dbReference type="RefSeq" id="WP_380058889.1">
    <property type="nucleotide sequence ID" value="NZ_JBHSWB010000002.1"/>
</dbReference>
<reference evidence="3" key="1">
    <citation type="journal article" date="2019" name="Int. J. Syst. Evol. Microbiol.">
        <title>The Global Catalogue of Microorganisms (GCM) 10K type strain sequencing project: providing services to taxonomists for standard genome sequencing and annotation.</title>
        <authorList>
            <consortium name="The Broad Institute Genomics Platform"/>
            <consortium name="The Broad Institute Genome Sequencing Center for Infectious Disease"/>
            <person name="Wu L."/>
            <person name="Ma J."/>
        </authorList>
    </citation>
    <scope>NUCLEOTIDE SEQUENCE [LARGE SCALE GENOMIC DNA]</scope>
    <source>
        <strain evidence="3">CCUG 63830</strain>
    </source>
</reference>
<feature type="region of interest" description="Disordered" evidence="1">
    <location>
        <begin position="90"/>
        <end position="138"/>
    </location>
</feature>
<dbReference type="Proteomes" id="UP001596317">
    <property type="component" value="Unassembled WGS sequence"/>
</dbReference>
<sequence>MQQERTAIYQEGLDRRMEGARDATAAELRQLERVLQAERARAQAAGDGGKVAAIDKALSSINEIQADNVREFREELGEAERTAAELQKRLADIDQTPSARPAAAPPRPSTTSSATPTSSCGRCATSWPRPTCPPPCASDTCAVKRS</sequence>
<comment type="caution">
    <text evidence="2">The sequence shown here is derived from an EMBL/GenBank/DDBJ whole genome shotgun (WGS) entry which is preliminary data.</text>
</comment>